<comment type="subcellular location">
    <subcellularLocation>
        <location evidence="3">Endoplasmic reticulum</location>
    </subcellularLocation>
    <subcellularLocation>
        <location evidence="1">Membrane</location>
        <topology evidence="1">Single-pass membrane protein</topology>
    </subcellularLocation>
    <subcellularLocation>
        <location evidence="2">Mitochondrion</location>
    </subcellularLocation>
</comment>
<evidence type="ECO:0000256" key="2">
    <source>
        <dbReference type="ARBA" id="ARBA00004173"/>
    </source>
</evidence>
<evidence type="ECO:0000256" key="6">
    <source>
        <dbReference type="ARBA" id="ARBA00022824"/>
    </source>
</evidence>
<dbReference type="PANTHER" id="PTHR48182:SF2">
    <property type="entry name" value="PROTEIN SERAC1"/>
    <property type="match status" value="1"/>
</dbReference>
<proteinExistence type="inferred from homology"/>
<protein>
    <recommendedName>
        <fullName evidence="14">Protein SERAC1</fullName>
    </recommendedName>
    <alternativeName>
        <fullName evidence="15">Serine active site-containing protein 1</fullName>
    </alternativeName>
</protein>
<dbReference type="InterPro" id="IPR011989">
    <property type="entry name" value="ARM-like"/>
</dbReference>
<dbReference type="Gene3D" id="1.25.10.10">
    <property type="entry name" value="Leucine-rich Repeat Variant"/>
    <property type="match status" value="2"/>
</dbReference>
<dbReference type="SUPFAM" id="SSF53474">
    <property type="entry name" value="alpha/beta-Hydrolases"/>
    <property type="match status" value="1"/>
</dbReference>
<dbReference type="GO" id="GO:0008654">
    <property type="term" value="P:phospholipid biosynthetic process"/>
    <property type="evidence" value="ECO:0007669"/>
    <property type="project" value="UniProtKB-KW"/>
</dbReference>
<dbReference type="OrthoDB" id="5086500at2759"/>
<evidence type="ECO:0000256" key="11">
    <source>
        <dbReference type="ARBA" id="ARBA00023209"/>
    </source>
</evidence>
<reference evidence="16" key="1">
    <citation type="submission" date="2023-04" db="EMBL/GenBank/DDBJ databases">
        <title>Phytophthora lilii NBRC 32176.</title>
        <authorList>
            <person name="Ichikawa N."/>
            <person name="Sato H."/>
            <person name="Tonouchi N."/>
        </authorList>
    </citation>
    <scope>NUCLEOTIDE SEQUENCE</scope>
    <source>
        <strain evidence="16">NBRC 32176</strain>
    </source>
</reference>
<dbReference type="GO" id="GO:0005739">
    <property type="term" value="C:mitochondrion"/>
    <property type="evidence" value="ECO:0007669"/>
    <property type="project" value="UniProtKB-SubCell"/>
</dbReference>
<dbReference type="InterPro" id="IPR029058">
    <property type="entry name" value="AB_hydrolase_fold"/>
</dbReference>
<dbReference type="SUPFAM" id="SSF48371">
    <property type="entry name" value="ARM repeat"/>
    <property type="match status" value="1"/>
</dbReference>
<dbReference type="PANTHER" id="PTHR48182">
    <property type="entry name" value="PROTEIN SERAC1"/>
    <property type="match status" value="1"/>
</dbReference>
<sequence length="970" mass="106336">MPPSCSLSVSSSFLNVPGPSAMLHVAKRPLFLLAGASVSASAGFMYLGDDGKPLSFGTIHPTAPTSAGAQSSRTMKRHLTRKSRSRTLKATSRQELGLQQSLIRDVACWISSASVNSTRQAFTTPSLQYPTVEQGKEALEAAMKSSQVYQNLVGWLQQISPDTNGWDADQVLGNSSFSLLVNLLSDTENNFALQEELEEELFRAMGVLSTNAQCAQVIAEKATRYGKQALLNMADVHDDDPRVGDALHRLVALDNNDCHFGPANLASLLSLAVADVPDPYLEFAVWGLTKAATPEAVSRRYKLRKALFGDDSTAKTRRKLIASEKLWDALVEIGQKRSDLVQLQAAKLLNELSNDAAVTQSLRHDGKRSEMLVQWMNSSYDELACTSFEIVSKLAGVDHNLQHQLVNAGALDILRARVLEDADRHVTAKLLKAIRCLAARTTLDTPFVLDRDALSFISDSENGEPLYDDDIENINIVLRHGYVDGWIELFTAFLKSSDEGVREEAALCLQQIATFGEHKDQAVQEWLIAVLDSVLDKVPPEVAKGACSVREARSRTLPIQGMKSDTSGYEASHAKALRALAFVMERKECQEELIRRGGIPILKILTQSQNSMVQRETARVLANLFACDDMAEAMQEFATSDCQLEAALEKWTESDDIKLQAMAHRARTNRRYQNSLQRGADKTIEVRYLDGIHPLHLSGNTSAHQNDYDVDIVFVHGLLGCPFSTWTCGEEEGTVWAQEWLLNDMKEEGLNPRVLSVGYDSQLLASGSVWKPMCFEDTGSEILTQLNAARVGCGDRPVVFVTHSLGGVLVKQVLLASANPDADDDESALINNVNGVVFFGVPHHGSPVAQRIQTFKPRRITQHPVTEHLHGTPHLEMLNDWCAEVFEEKSIPSLSVGEGLPCRLPVIGVEALVVPSASANPGFGEFVPISDATHVDVCKPGSTDDLRYKLVRKFISKNVTANTTQLSTAA</sequence>
<evidence type="ECO:0000256" key="13">
    <source>
        <dbReference type="ARBA" id="ARBA00038024"/>
    </source>
</evidence>
<dbReference type="EMBL" id="BSXW01000500">
    <property type="protein sequence ID" value="GMF24031.1"/>
    <property type="molecule type" value="Genomic_DNA"/>
</dbReference>
<evidence type="ECO:0000256" key="5">
    <source>
        <dbReference type="ARBA" id="ARBA00022692"/>
    </source>
</evidence>
<keyword evidence="17" id="KW-1185">Reference proteome</keyword>
<dbReference type="InterPro" id="IPR016024">
    <property type="entry name" value="ARM-type_fold"/>
</dbReference>
<evidence type="ECO:0000256" key="4">
    <source>
        <dbReference type="ARBA" id="ARBA00022516"/>
    </source>
</evidence>
<gene>
    <name evidence="16" type="ORF">Plil01_000980100</name>
</gene>
<dbReference type="Gene3D" id="3.40.50.1820">
    <property type="entry name" value="alpha/beta hydrolase"/>
    <property type="match status" value="1"/>
</dbReference>
<dbReference type="InterPro" id="IPR052374">
    <property type="entry name" value="SERAC1"/>
</dbReference>
<keyword evidence="4" id="KW-0444">Lipid biosynthesis</keyword>
<accession>A0A9W6U0J6</accession>
<organism evidence="16 17">
    <name type="scientific">Phytophthora lilii</name>
    <dbReference type="NCBI Taxonomy" id="2077276"/>
    <lineage>
        <taxon>Eukaryota</taxon>
        <taxon>Sar</taxon>
        <taxon>Stramenopiles</taxon>
        <taxon>Oomycota</taxon>
        <taxon>Peronosporomycetes</taxon>
        <taxon>Peronosporales</taxon>
        <taxon>Peronosporaceae</taxon>
        <taxon>Phytophthora</taxon>
    </lineage>
</organism>
<evidence type="ECO:0000256" key="10">
    <source>
        <dbReference type="ARBA" id="ARBA00023136"/>
    </source>
</evidence>
<evidence type="ECO:0000313" key="17">
    <source>
        <dbReference type="Proteomes" id="UP001165083"/>
    </source>
</evidence>
<evidence type="ECO:0000256" key="1">
    <source>
        <dbReference type="ARBA" id="ARBA00004167"/>
    </source>
</evidence>
<keyword evidence="10" id="KW-0472">Membrane</keyword>
<dbReference type="GO" id="GO:0005783">
    <property type="term" value="C:endoplasmic reticulum"/>
    <property type="evidence" value="ECO:0007669"/>
    <property type="project" value="UniProtKB-SubCell"/>
</dbReference>
<dbReference type="GO" id="GO:0016020">
    <property type="term" value="C:membrane"/>
    <property type="evidence" value="ECO:0007669"/>
    <property type="project" value="UniProtKB-SubCell"/>
</dbReference>
<evidence type="ECO:0000256" key="7">
    <source>
        <dbReference type="ARBA" id="ARBA00022989"/>
    </source>
</evidence>
<comment type="similarity">
    <text evidence="13">Belongs to the SERAC1 family.</text>
</comment>
<keyword evidence="8" id="KW-0443">Lipid metabolism</keyword>
<evidence type="ECO:0000256" key="12">
    <source>
        <dbReference type="ARBA" id="ARBA00023264"/>
    </source>
</evidence>
<keyword evidence="6" id="KW-0256">Endoplasmic reticulum</keyword>
<dbReference type="AlphaFoldDB" id="A0A9W6U0J6"/>
<evidence type="ECO:0000256" key="15">
    <source>
        <dbReference type="ARBA" id="ARBA00041701"/>
    </source>
</evidence>
<evidence type="ECO:0000256" key="9">
    <source>
        <dbReference type="ARBA" id="ARBA00023128"/>
    </source>
</evidence>
<name>A0A9W6U0J6_9STRA</name>
<keyword evidence="12" id="KW-1208">Phospholipid metabolism</keyword>
<comment type="caution">
    <text evidence="16">The sequence shown here is derived from an EMBL/GenBank/DDBJ whole genome shotgun (WGS) entry which is preliminary data.</text>
</comment>
<keyword evidence="7" id="KW-1133">Transmembrane helix</keyword>
<keyword evidence="11" id="KW-0594">Phospholipid biosynthesis</keyword>
<evidence type="ECO:0000313" key="16">
    <source>
        <dbReference type="EMBL" id="GMF24031.1"/>
    </source>
</evidence>
<evidence type="ECO:0000256" key="8">
    <source>
        <dbReference type="ARBA" id="ARBA00023098"/>
    </source>
</evidence>
<keyword evidence="9" id="KW-0496">Mitochondrion</keyword>
<dbReference type="Proteomes" id="UP001165083">
    <property type="component" value="Unassembled WGS sequence"/>
</dbReference>
<keyword evidence="5" id="KW-0812">Transmembrane</keyword>
<evidence type="ECO:0000256" key="3">
    <source>
        <dbReference type="ARBA" id="ARBA00004240"/>
    </source>
</evidence>
<evidence type="ECO:0000256" key="14">
    <source>
        <dbReference type="ARBA" id="ARBA00040991"/>
    </source>
</evidence>